<dbReference type="Pfam" id="PF01592">
    <property type="entry name" value="NifU_N"/>
    <property type="match status" value="1"/>
</dbReference>
<dbReference type="InterPro" id="IPR002871">
    <property type="entry name" value="NIF_FeS_clus_asmbl_NifU_N"/>
</dbReference>
<dbReference type="Gene3D" id="3.90.1010.10">
    <property type="match status" value="1"/>
</dbReference>
<dbReference type="EMBL" id="CP117811">
    <property type="protein sequence ID" value="WDE96777.1"/>
    <property type="molecule type" value="Genomic_DNA"/>
</dbReference>
<organism evidence="2 3">
    <name type="scientific">Lentisphaera profundi</name>
    <dbReference type="NCBI Taxonomy" id="1658616"/>
    <lineage>
        <taxon>Bacteria</taxon>
        <taxon>Pseudomonadati</taxon>
        <taxon>Lentisphaerota</taxon>
        <taxon>Lentisphaeria</taxon>
        <taxon>Lentisphaerales</taxon>
        <taxon>Lentisphaeraceae</taxon>
        <taxon>Lentisphaera</taxon>
    </lineage>
</organism>
<reference evidence="2 3" key="1">
    <citation type="submission" date="2023-02" db="EMBL/GenBank/DDBJ databases">
        <title>Genome sequence of Lentisphaera profundi SAORIC-696.</title>
        <authorList>
            <person name="Kim e."/>
            <person name="Cho J.-C."/>
            <person name="Choi A."/>
            <person name="Kang I."/>
        </authorList>
    </citation>
    <scope>NUCLEOTIDE SEQUENCE [LARGE SCALE GENOMIC DNA]</scope>
    <source>
        <strain evidence="2 3">SAORIC-696</strain>
    </source>
</reference>
<dbReference type="NCBIfam" id="TIGR01994">
    <property type="entry name" value="SUF_scaf_2"/>
    <property type="match status" value="1"/>
</dbReference>
<evidence type="ECO:0000259" key="1">
    <source>
        <dbReference type="Pfam" id="PF01592"/>
    </source>
</evidence>
<evidence type="ECO:0000313" key="2">
    <source>
        <dbReference type="EMBL" id="WDE96777.1"/>
    </source>
</evidence>
<name>A0ABY7VV63_9BACT</name>
<gene>
    <name evidence="2" type="ORF">PQO03_02230</name>
</gene>
<proteinExistence type="predicted"/>
<dbReference type="Proteomes" id="UP001214250">
    <property type="component" value="Chromosome 1"/>
</dbReference>
<dbReference type="PANTHER" id="PTHR10093">
    <property type="entry name" value="IRON-SULFUR CLUSTER ASSEMBLY ENZYME NIFU HOMOLOG"/>
    <property type="match status" value="1"/>
</dbReference>
<dbReference type="CDD" id="cd06664">
    <property type="entry name" value="IscU_like"/>
    <property type="match status" value="1"/>
</dbReference>
<sequence length="143" mass="15560">MSNQLYQQTVLKHNRDPRNFGEIDDCSHHAEGFNPLCGDEVKVFLQVEGDELKDLKFTGKGCAVSQASASIMTEALKGKKLSEVQVQYEDFIKMASGEKLNPSGEIAAFAGISQFPSRVKCAVLAWKTFNAAIAGADNTISTE</sequence>
<dbReference type="RefSeq" id="WP_274150842.1">
    <property type="nucleotide sequence ID" value="NZ_CP117811.1"/>
</dbReference>
<evidence type="ECO:0000313" key="3">
    <source>
        <dbReference type="Proteomes" id="UP001214250"/>
    </source>
</evidence>
<accession>A0ABY7VV63</accession>
<keyword evidence="3" id="KW-1185">Reference proteome</keyword>
<feature type="domain" description="NIF system FeS cluster assembly NifU N-terminal" evidence="1">
    <location>
        <begin position="6"/>
        <end position="121"/>
    </location>
</feature>
<dbReference type="SUPFAM" id="SSF82649">
    <property type="entry name" value="SufE/NifU"/>
    <property type="match status" value="1"/>
</dbReference>
<protein>
    <submittedName>
        <fullName evidence="2">SUF system NifU family Fe-S cluster assembly protein</fullName>
    </submittedName>
</protein>